<dbReference type="AlphaFoldDB" id="A0A8S1QKK2"/>
<name>A0A8S1QKK2_9CILI</name>
<dbReference type="OrthoDB" id="300339at2759"/>
<protein>
    <recommendedName>
        <fullName evidence="4">Transmembrane protein</fullName>
    </recommendedName>
</protein>
<evidence type="ECO:0008006" key="4">
    <source>
        <dbReference type="Google" id="ProtNLM"/>
    </source>
</evidence>
<dbReference type="Proteomes" id="UP000692954">
    <property type="component" value="Unassembled WGS sequence"/>
</dbReference>
<evidence type="ECO:0000313" key="3">
    <source>
        <dbReference type="Proteomes" id="UP000692954"/>
    </source>
</evidence>
<organism evidence="2 3">
    <name type="scientific">Paramecium sonneborni</name>
    <dbReference type="NCBI Taxonomy" id="65129"/>
    <lineage>
        <taxon>Eukaryota</taxon>
        <taxon>Sar</taxon>
        <taxon>Alveolata</taxon>
        <taxon>Ciliophora</taxon>
        <taxon>Intramacronucleata</taxon>
        <taxon>Oligohymenophorea</taxon>
        <taxon>Peniculida</taxon>
        <taxon>Parameciidae</taxon>
        <taxon>Paramecium</taxon>
    </lineage>
</organism>
<sequence length="564" mass="66436">MKTIHPKNIQHNFTYLKNMRLKNQLLVLISFQIIFIMTFLVCSNYIHTTFIQIFFTESSQKIYLKTSNSLLKSQLNEYNTYFNSLFHTSKHLNKLDGQTLISFFQLYTYLRNKTIQNLGPLSYKFNMNYGGINSKIPPSIQSSKIGIYNTTLSYLCYTNKTKFHQPSTRDELINVKTQESMHSIGMVIFQGKTTLQSFLYGYIKRDNILMTYPCLQRHDIANYTPENRTWYIEAKRNFQVHKPYNQYNFSITYPYLLFKSTSVGLSMTIPFVDQNLNQIGSGAFDLIPSNLLQKVTQQFGNDQTSIFLASLDGILIMHPYNITSDKLPLYFYNQSITGFDFKDWEGLSDPTFVSNCKNQTTTMNFKCLYNSFYNQDVFISRQTLHQFNMTVIVLISSSEFNKFSNDFNTNLNSQLNSTFLNSLIQQASLFVFLCILIYFMTSYLFYPIELIINAAMNQIQKKKYKNKNLTTILQSVISVQILELYRSCQHFNKLFERFSFNKTEQCQKIESLQYPQKQQEIRFCSLMGHRKLRKFDYKLKNQKKENLDLAKSIIKQVYFQLRLK</sequence>
<feature type="transmembrane region" description="Helical" evidence="1">
    <location>
        <begin position="427"/>
        <end position="446"/>
    </location>
</feature>
<proteinExistence type="predicted"/>
<comment type="caution">
    <text evidence="2">The sequence shown here is derived from an EMBL/GenBank/DDBJ whole genome shotgun (WGS) entry which is preliminary data.</text>
</comment>
<keyword evidence="3" id="KW-1185">Reference proteome</keyword>
<keyword evidence="1" id="KW-0472">Membrane</keyword>
<evidence type="ECO:0000313" key="2">
    <source>
        <dbReference type="EMBL" id="CAD8115694.1"/>
    </source>
</evidence>
<keyword evidence="1" id="KW-1133">Transmembrane helix</keyword>
<feature type="transmembrane region" description="Helical" evidence="1">
    <location>
        <begin position="25"/>
        <end position="46"/>
    </location>
</feature>
<keyword evidence="1" id="KW-0812">Transmembrane</keyword>
<dbReference type="EMBL" id="CAJJDN010000109">
    <property type="protein sequence ID" value="CAD8115694.1"/>
    <property type="molecule type" value="Genomic_DNA"/>
</dbReference>
<evidence type="ECO:0000256" key="1">
    <source>
        <dbReference type="SAM" id="Phobius"/>
    </source>
</evidence>
<gene>
    <name evidence="2" type="ORF">PSON_ATCC_30995.1.T1090046</name>
</gene>
<reference evidence="2" key="1">
    <citation type="submission" date="2021-01" db="EMBL/GenBank/DDBJ databases">
        <authorList>
            <consortium name="Genoscope - CEA"/>
            <person name="William W."/>
        </authorList>
    </citation>
    <scope>NUCLEOTIDE SEQUENCE</scope>
</reference>
<accession>A0A8S1QKK2</accession>